<dbReference type="RefSeq" id="WP_072773153.1">
    <property type="nucleotide sequence ID" value="NZ_FRDN01000008.1"/>
</dbReference>
<proteinExistence type="predicted"/>
<keyword evidence="2" id="KW-1185">Reference proteome</keyword>
<dbReference type="STRING" id="1121395.SAMN02745215_02791"/>
<dbReference type="EMBL" id="FRDN01000008">
    <property type="protein sequence ID" value="SHN76067.1"/>
    <property type="molecule type" value="Genomic_DNA"/>
</dbReference>
<dbReference type="AlphaFoldDB" id="A0A1M7TZJ7"/>
<reference evidence="2" key="1">
    <citation type="submission" date="2016-12" db="EMBL/GenBank/DDBJ databases">
        <authorList>
            <person name="Varghese N."/>
            <person name="Submissions S."/>
        </authorList>
    </citation>
    <scope>NUCLEOTIDE SEQUENCE [LARGE SCALE GENOMIC DNA]</scope>
    <source>
        <strain evidence="2">DSM 11544</strain>
    </source>
</reference>
<protein>
    <submittedName>
        <fullName evidence="1">Putative baseplate assembly protein</fullName>
    </submittedName>
</protein>
<dbReference type="Proteomes" id="UP000184010">
    <property type="component" value="Unassembled WGS sequence"/>
</dbReference>
<evidence type="ECO:0000313" key="1">
    <source>
        <dbReference type="EMBL" id="SHN76067.1"/>
    </source>
</evidence>
<sequence>MISLPNYDDQSFQSIMETAIRRIPVIYPQWTDLNEHDPGITILELFAWLKEMQQYQLNRISSRSYASLLKLLGVTVRGPAPSATRLGFAGFSGELTLPRGARFSAQDVVFEAQSSVHVHSLKVDHVYVRDGKDFHNVTDMIKEPSLYCQVFGSAPREGDSALYIGLNGWAGKEELTLYFQMDESYPVSRNPFRENALLPREIAWEYGVSGEEGLEFQVMTNVRDGTWGLSQSGQVVFSMDREPVPGSPGEGLPFCCWLRVRLIRQGCEENPRLLNIFTDTLPVVQKETHCEMMGYSFDPAASEVLCEPDSRLAQEGEVMVFVRDETGWQIHDQVEVLPDSQGRGRVFKMSLPSGMAVDGEENIRILCYEPSFKSAMLLPGSNGLPCQRFPFRHQEALLKEQLRLMVYEETEEGQRRWTDWNYSHNLALAGPYERCFTYDSARGELVFGDNEHGAVPLAGEDNILITDCAVTKGNRGNIGHQDFAVLDYGAFSLKPFNLHPVRGGKDEESLPAALERFQLSLKECTRAVTATDYETLAMGTPGRRIMGAKAIPFYDPDSKVAGAKQTAATVTVVVVPYSEEIFPQPDQGFLESVRRHLDHYRLITTQVKVIGPAYIKISLDGEILVDSKRREYIEEDVRKNIEDYFRELRQGNSAQGGKPEFGKPVQENTLAVRISQVPGVIYVKKLTLGVKLGESYRDRDGTIVIPPYGLPYLGDLQIRILI</sequence>
<name>A0A1M7TZJ7_9FIRM</name>
<gene>
    <name evidence="1" type="ORF">SAMN02745215_02791</name>
</gene>
<evidence type="ECO:0000313" key="2">
    <source>
        <dbReference type="Proteomes" id="UP000184010"/>
    </source>
</evidence>
<accession>A0A1M7TZJ7</accession>
<organism evidence="1 2">
    <name type="scientific">Desulfitobacterium chlororespirans DSM 11544</name>
    <dbReference type="NCBI Taxonomy" id="1121395"/>
    <lineage>
        <taxon>Bacteria</taxon>
        <taxon>Bacillati</taxon>
        <taxon>Bacillota</taxon>
        <taxon>Clostridia</taxon>
        <taxon>Eubacteriales</taxon>
        <taxon>Desulfitobacteriaceae</taxon>
        <taxon>Desulfitobacterium</taxon>
    </lineage>
</organism>